<dbReference type="EMBL" id="JAMTCO010000013">
    <property type="protein sequence ID" value="MCP2272598.1"/>
    <property type="molecule type" value="Genomic_DNA"/>
</dbReference>
<reference evidence="1 2" key="1">
    <citation type="submission" date="2022-06" db="EMBL/GenBank/DDBJ databases">
        <title>Genomic Encyclopedia of Archaeal and Bacterial Type Strains, Phase II (KMG-II): from individual species to whole genera.</title>
        <authorList>
            <person name="Goeker M."/>
        </authorList>
    </citation>
    <scope>NUCLEOTIDE SEQUENCE [LARGE SCALE GENOMIC DNA]</scope>
    <source>
        <strain evidence="1 2">DSM 44255</strain>
    </source>
</reference>
<proteinExistence type="predicted"/>
<evidence type="ECO:0000313" key="2">
    <source>
        <dbReference type="Proteomes" id="UP001205185"/>
    </source>
</evidence>
<name>A0ABT1IJ81_9PSEU</name>
<comment type="caution">
    <text evidence="1">The sequence shown here is derived from an EMBL/GenBank/DDBJ whole genome shotgun (WGS) entry which is preliminary data.</text>
</comment>
<dbReference type="InterPro" id="IPR025519">
    <property type="entry name" value="DUF4407"/>
</dbReference>
<sequence length="284" mass="31688">MAVAVAYLISEALVLQVFAPEIDAKLAVNEQTDYNAGLSVLVEKRKKGIDGEIKNRDDRIAQANTELDRVRGLMDQARANYQCEADGTCGTHQQGPGPQTSAEWQALQTATANYNNNAAANSALIDTLNKEKAALVEEQKNLDTGGSTERAAIEASTDGLAVHQTSHPARGWLLREEAFRQFQSDNEHNGTVQTIPWVIRGLLLLIDLLPISVKLLNSHTLYGRRVREQAELERYLARAQHTERLAEAEKTMMLDAFISSVEHSIAFEKQKRFHETRTDNVQRR</sequence>
<accession>A0ABT1IJ81</accession>
<gene>
    <name evidence="1" type="ORF">LV75_005124</name>
</gene>
<organism evidence="1 2">
    <name type="scientific">Actinokineospora diospyrosa</name>
    <dbReference type="NCBI Taxonomy" id="103728"/>
    <lineage>
        <taxon>Bacteria</taxon>
        <taxon>Bacillati</taxon>
        <taxon>Actinomycetota</taxon>
        <taxon>Actinomycetes</taxon>
        <taxon>Pseudonocardiales</taxon>
        <taxon>Pseudonocardiaceae</taxon>
        <taxon>Actinokineospora</taxon>
    </lineage>
</organism>
<protein>
    <recommendedName>
        <fullName evidence="3">DUF4407 domain-containing protein</fullName>
    </recommendedName>
</protein>
<evidence type="ECO:0000313" key="1">
    <source>
        <dbReference type="EMBL" id="MCP2272598.1"/>
    </source>
</evidence>
<dbReference type="Proteomes" id="UP001205185">
    <property type="component" value="Unassembled WGS sequence"/>
</dbReference>
<evidence type="ECO:0008006" key="3">
    <source>
        <dbReference type="Google" id="ProtNLM"/>
    </source>
</evidence>
<dbReference type="Pfam" id="PF14362">
    <property type="entry name" value="DUF4407"/>
    <property type="match status" value="1"/>
</dbReference>
<keyword evidence="2" id="KW-1185">Reference proteome</keyword>